<proteinExistence type="predicted"/>
<dbReference type="InterPro" id="IPR001347">
    <property type="entry name" value="SIS_dom"/>
</dbReference>
<dbReference type="InterPro" id="IPR046348">
    <property type="entry name" value="SIS_dom_sf"/>
</dbReference>
<dbReference type="PANTHER" id="PTHR30514">
    <property type="entry name" value="GLUCOKINASE"/>
    <property type="match status" value="1"/>
</dbReference>
<comment type="caution">
    <text evidence="6">The sequence shown here is derived from an EMBL/GenBank/DDBJ whole genome shotgun (WGS) entry which is preliminary data.</text>
</comment>
<protein>
    <submittedName>
        <fullName evidence="6">MurR/RpiR family transcriptional regulator</fullName>
    </submittedName>
</protein>
<evidence type="ECO:0000256" key="3">
    <source>
        <dbReference type="ARBA" id="ARBA00023163"/>
    </source>
</evidence>
<reference evidence="6 7" key="1">
    <citation type="submission" date="2023-06" db="EMBL/GenBank/DDBJ databases">
        <title>Identification and characterization of horizontal gene transfer across gut microbiota members of farm animals based on homology search.</title>
        <authorList>
            <person name="Schwarzerova J."/>
            <person name="Nykrynova M."/>
            <person name="Jureckova K."/>
            <person name="Cejkova D."/>
            <person name="Rychlik I."/>
        </authorList>
    </citation>
    <scope>NUCLEOTIDE SEQUENCE [LARGE SCALE GENOMIC DNA]</scope>
    <source>
        <strain evidence="6 7">ET340</strain>
    </source>
</reference>
<evidence type="ECO:0000259" key="5">
    <source>
        <dbReference type="PROSITE" id="PS51464"/>
    </source>
</evidence>
<name>A0ABT7UUZ6_9FIRM</name>
<feature type="domain" description="HTH rpiR-type" evidence="4">
    <location>
        <begin position="5"/>
        <end position="81"/>
    </location>
</feature>
<evidence type="ECO:0000313" key="7">
    <source>
        <dbReference type="Proteomes" id="UP001529380"/>
    </source>
</evidence>
<organism evidence="6 7">
    <name type="scientific">Allofournierella massiliensis</name>
    <dbReference type="NCBI Taxonomy" id="1650663"/>
    <lineage>
        <taxon>Bacteria</taxon>
        <taxon>Bacillati</taxon>
        <taxon>Bacillota</taxon>
        <taxon>Clostridia</taxon>
        <taxon>Eubacteriales</taxon>
        <taxon>Oscillospiraceae</taxon>
        <taxon>Allofournierella</taxon>
    </lineage>
</organism>
<accession>A0ABT7UUZ6</accession>
<dbReference type="EMBL" id="JAUDCL010000047">
    <property type="protein sequence ID" value="MDM8202570.1"/>
    <property type="molecule type" value="Genomic_DNA"/>
</dbReference>
<dbReference type="InterPro" id="IPR036388">
    <property type="entry name" value="WH-like_DNA-bd_sf"/>
</dbReference>
<dbReference type="PANTHER" id="PTHR30514:SF1">
    <property type="entry name" value="HTH-TYPE TRANSCRIPTIONAL REGULATOR HEXR-RELATED"/>
    <property type="match status" value="1"/>
</dbReference>
<dbReference type="InterPro" id="IPR009057">
    <property type="entry name" value="Homeodomain-like_sf"/>
</dbReference>
<feature type="domain" description="SIS" evidence="5">
    <location>
        <begin position="128"/>
        <end position="268"/>
    </location>
</feature>
<dbReference type="Gene3D" id="3.40.50.10490">
    <property type="entry name" value="Glucose-6-phosphate isomerase like protein, domain 1"/>
    <property type="match status" value="1"/>
</dbReference>
<dbReference type="InterPro" id="IPR047640">
    <property type="entry name" value="RpiR-like"/>
</dbReference>
<dbReference type="InterPro" id="IPR035472">
    <property type="entry name" value="RpiR-like_SIS"/>
</dbReference>
<evidence type="ECO:0000256" key="2">
    <source>
        <dbReference type="ARBA" id="ARBA00023125"/>
    </source>
</evidence>
<dbReference type="PROSITE" id="PS51464">
    <property type="entry name" value="SIS"/>
    <property type="match status" value="1"/>
</dbReference>
<dbReference type="SUPFAM" id="SSF46689">
    <property type="entry name" value="Homeodomain-like"/>
    <property type="match status" value="1"/>
</dbReference>
<dbReference type="Pfam" id="PF01380">
    <property type="entry name" value="SIS"/>
    <property type="match status" value="1"/>
</dbReference>
<dbReference type="Gene3D" id="1.10.10.10">
    <property type="entry name" value="Winged helix-like DNA-binding domain superfamily/Winged helix DNA-binding domain"/>
    <property type="match status" value="1"/>
</dbReference>
<dbReference type="PROSITE" id="PS51071">
    <property type="entry name" value="HTH_RPIR"/>
    <property type="match status" value="1"/>
</dbReference>
<dbReference type="SUPFAM" id="SSF53697">
    <property type="entry name" value="SIS domain"/>
    <property type="match status" value="1"/>
</dbReference>
<keyword evidence="2" id="KW-0238">DNA-binding</keyword>
<dbReference type="InterPro" id="IPR000281">
    <property type="entry name" value="HTH_RpiR"/>
</dbReference>
<keyword evidence="7" id="KW-1185">Reference proteome</keyword>
<sequence>MQTAPDIFARISSKMNLFSKKERAIASYVLTHPHDIPHLAISDLAEKCDASDATIFRFCKQLELRGYPELRMQVMQCLSNSSEVALASDTAIESHNSLNEIMDKLLSVSQSALARVQQNLNETDIDRAVTLLCKADYVQFVGFGNMLLSAMEARIRFMRLSYKFHCDIDHQLQGITAALLPSNSLVVFFSYSGSTNDILEVARLARQRNAKIILISRYAKSELADLADCTIVCDVIHDVHQNGLLTFKMGLLYIIEVLYAEYCRRNPEEAERNRRISSMTIGGRVASQVELEDG</sequence>
<gene>
    <name evidence="6" type="ORF">QUW08_14895</name>
</gene>
<keyword evidence="3" id="KW-0804">Transcription</keyword>
<evidence type="ECO:0000256" key="1">
    <source>
        <dbReference type="ARBA" id="ARBA00023015"/>
    </source>
</evidence>
<dbReference type="Proteomes" id="UP001529380">
    <property type="component" value="Unassembled WGS sequence"/>
</dbReference>
<evidence type="ECO:0000313" key="6">
    <source>
        <dbReference type="EMBL" id="MDM8202570.1"/>
    </source>
</evidence>
<dbReference type="CDD" id="cd05013">
    <property type="entry name" value="SIS_RpiR"/>
    <property type="match status" value="1"/>
</dbReference>
<dbReference type="Pfam" id="PF01418">
    <property type="entry name" value="HTH_6"/>
    <property type="match status" value="1"/>
</dbReference>
<evidence type="ECO:0000259" key="4">
    <source>
        <dbReference type="PROSITE" id="PS51071"/>
    </source>
</evidence>
<keyword evidence="1" id="KW-0805">Transcription regulation</keyword>